<dbReference type="InterPro" id="IPR050187">
    <property type="entry name" value="Lipid_Phosphate_FormReg"/>
</dbReference>
<feature type="domain" description="DAGKc" evidence="12">
    <location>
        <begin position="4"/>
        <end position="133"/>
    </location>
</feature>
<gene>
    <name evidence="13" type="ORF">CLV32_3775</name>
</gene>
<evidence type="ECO:0000256" key="3">
    <source>
        <dbReference type="ARBA" id="ARBA00022679"/>
    </source>
</evidence>
<keyword evidence="5" id="KW-0547">Nucleotide-binding</keyword>
<dbReference type="Pfam" id="PF19279">
    <property type="entry name" value="YegS_C"/>
    <property type="match status" value="1"/>
</dbReference>
<dbReference type="GO" id="GO:0016301">
    <property type="term" value="F:kinase activity"/>
    <property type="evidence" value="ECO:0007669"/>
    <property type="project" value="UniProtKB-KW"/>
</dbReference>
<evidence type="ECO:0000256" key="1">
    <source>
        <dbReference type="ARBA" id="ARBA00001946"/>
    </source>
</evidence>
<keyword evidence="11" id="KW-1208">Phospholipid metabolism</keyword>
<dbReference type="AlphaFoldDB" id="A0A4R6IEG2"/>
<dbReference type="InterPro" id="IPR017438">
    <property type="entry name" value="ATP-NAD_kinase_N"/>
</dbReference>
<keyword evidence="4" id="KW-0479">Metal-binding</keyword>
<evidence type="ECO:0000256" key="5">
    <source>
        <dbReference type="ARBA" id="ARBA00022741"/>
    </source>
</evidence>
<dbReference type="PANTHER" id="PTHR12358:SF106">
    <property type="entry name" value="LIPID KINASE YEGS"/>
    <property type="match status" value="1"/>
</dbReference>
<evidence type="ECO:0000256" key="4">
    <source>
        <dbReference type="ARBA" id="ARBA00022723"/>
    </source>
</evidence>
<sequence length="293" mass="32394">METPKTLKLLFIINPGSGAKDFNFKDYITNYFEDKEHEVYYYNLPKQCSKADLTKAIKNAGADRVVAVGGDGTLKLVAEAMLQSDTPIGLIPAGSANGMARELGIPDDPDEALDIIITGNPKKIHAVIVNDELCIHLADIGFNAYIIKKFDDLPQRGMLGYAKAAWQALWKHHKMEVEIHTGDETVTSEAAMVVIANATMYGTGVQINPDGKLDDDVFEVILIKKYSIMEILKIKFTNLPFNPETIEIFKTNKLQIKSKHKAHFQVDGEYQGKVNSIEAKLVPEAIQMIVSAG</sequence>
<dbReference type="GO" id="GO:0008654">
    <property type="term" value="P:phospholipid biosynthetic process"/>
    <property type="evidence" value="ECO:0007669"/>
    <property type="project" value="UniProtKB-KW"/>
</dbReference>
<dbReference type="InterPro" id="IPR045540">
    <property type="entry name" value="YegS/DAGK_C"/>
</dbReference>
<dbReference type="Pfam" id="PF00781">
    <property type="entry name" value="DAGK_cat"/>
    <property type="match status" value="1"/>
</dbReference>
<evidence type="ECO:0000313" key="13">
    <source>
        <dbReference type="EMBL" id="TDO20017.1"/>
    </source>
</evidence>
<accession>A0A4R6IEG2</accession>
<evidence type="ECO:0000256" key="10">
    <source>
        <dbReference type="ARBA" id="ARBA00023209"/>
    </source>
</evidence>
<dbReference type="NCBIfam" id="TIGR00147">
    <property type="entry name" value="YegS/Rv2252/BmrU family lipid kinase"/>
    <property type="match status" value="1"/>
</dbReference>
<organism evidence="13 14">
    <name type="scientific">Pedobacter duraquae</name>
    <dbReference type="NCBI Taxonomy" id="425511"/>
    <lineage>
        <taxon>Bacteria</taxon>
        <taxon>Pseudomonadati</taxon>
        <taxon>Bacteroidota</taxon>
        <taxon>Sphingobacteriia</taxon>
        <taxon>Sphingobacteriales</taxon>
        <taxon>Sphingobacteriaceae</taxon>
        <taxon>Pedobacter</taxon>
    </lineage>
</organism>
<dbReference type="GO" id="GO:0005886">
    <property type="term" value="C:plasma membrane"/>
    <property type="evidence" value="ECO:0007669"/>
    <property type="project" value="TreeGrafter"/>
</dbReference>
<keyword evidence="7" id="KW-0067">ATP-binding</keyword>
<dbReference type="Gene3D" id="3.40.50.10330">
    <property type="entry name" value="Probable inorganic polyphosphate/atp-NAD kinase, domain 1"/>
    <property type="match status" value="1"/>
</dbReference>
<name>A0A4R6IEG2_9SPHI</name>
<keyword evidence="14" id="KW-1185">Reference proteome</keyword>
<dbReference type="InterPro" id="IPR005218">
    <property type="entry name" value="Diacylglycerol/lipid_kinase"/>
</dbReference>
<evidence type="ECO:0000256" key="9">
    <source>
        <dbReference type="ARBA" id="ARBA00023098"/>
    </source>
</evidence>
<evidence type="ECO:0000256" key="11">
    <source>
        <dbReference type="ARBA" id="ARBA00023264"/>
    </source>
</evidence>
<dbReference type="PROSITE" id="PS50146">
    <property type="entry name" value="DAGK"/>
    <property type="match status" value="1"/>
</dbReference>
<comment type="cofactor">
    <cofactor evidence="1">
        <name>Mg(2+)</name>
        <dbReference type="ChEBI" id="CHEBI:18420"/>
    </cofactor>
</comment>
<dbReference type="GO" id="GO:0046872">
    <property type="term" value="F:metal ion binding"/>
    <property type="evidence" value="ECO:0007669"/>
    <property type="project" value="UniProtKB-KW"/>
</dbReference>
<dbReference type="RefSeq" id="WP_133558247.1">
    <property type="nucleotide sequence ID" value="NZ_SNWM01000005.1"/>
</dbReference>
<dbReference type="EMBL" id="SNWM01000005">
    <property type="protein sequence ID" value="TDO20017.1"/>
    <property type="molecule type" value="Genomic_DNA"/>
</dbReference>
<keyword evidence="8" id="KW-0460">Magnesium</keyword>
<dbReference type="InterPro" id="IPR016064">
    <property type="entry name" value="NAD/diacylglycerol_kinase_sf"/>
</dbReference>
<keyword evidence="2" id="KW-0444">Lipid biosynthesis</keyword>
<proteinExistence type="predicted"/>
<evidence type="ECO:0000313" key="14">
    <source>
        <dbReference type="Proteomes" id="UP000295499"/>
    </source>
</evidence>
<keyword evidence="6 13" id="KW-0418">Kinase</keyword>
<comment type="caution">
    <text evidence="13">The sequence shown here is derived from an EMBL/GenBank/DDBJ whole genome shotgun (WGS) entry which is preliminary data.</text>
</comment>
<keyword evidence="9" id="KW-0443">Lipid metabolism</keyword>
<evidence type="ECO:0000256" key="7">
    <source>
        <dbReference type="ARBA" id="ARBA00022840"/>
    </source>
</evidence>
<evidence type="ECO:0000259" key="12">
    <source>
        <dbReference type="PROSITE" id="PS50146"/>
    </source>
</evidence>
<dbReference type="Proteomes" id="UP000295499">
    <property type="component" value="Unassembled WGS sequence"/>
</dbReference>
<dbReference type="InterPro" id="IPR001206">
    <property type="entry name" value="Diacylglycerol_kinase_cat_dom"/>
</dbReference>
<dbReference type="SUPFAM" id="SSF111331">
    <property type="entry name" value="NAD kinase/diacylglycerol kinase-like"/>
    <property type="match status" value="1"/>
</dbReference>
<protein>
    <submittedName>
        <fullName evidence="13">YegS/Rv2252/BmrU family lipid kinase</fullName>
    </submittedName>
</protein>
<evidence type="ECO:0000256" key="2">
    <source>
        <dbReference type="ARBA" id="ARBA00022516"/>
    </source>
</evidence>
<evidence type="ECO:0000256" key="8">
    <source>
        <dbReference type="ARBA" id="ARBA00022842"/>
    </source>
</evidence>
<keyword evidence="3" id="KW-0808">Transferase</keyword>
<dbReference type="PANTHER" id="PTHR12358">
    <property type="entry name" value="SPHINGOSINE KINASE"/>
    <property type="match status" value="1"/>
</dbReference>
<keyword evidence="10" id="KW-0594">Phospholipid biosynthesis</keyword>
<dbReference type="GO" id="GO:0005524">
    <property type="term" value="F:ATP binding"/>
    <property type="evidence" value="ECO:0007669"/>
    <property type="project" value="UniProtKB-KW"/>
</dbReference>
<dbReference type="SMART" id="SM00046">
    <property type="entry name" value="DAGKc"/>
    <property type="match status" value="1"/>
</dbReference>
<evidence type="ECO:0000256" key="6">
    <source>
        <dbReference type="ARBA" id="ARBA00022777"/>
    </source>
</evidence>
<dbReference type="Gene3D" id="2.60.200.40">
    <property type="match status" value="1"/>
</dbReference>
<dbReference type="OrthoDB" id="9786026at2"/>
<reference evidence="13 14" key="1">
    <citation type="submission" date="2019-03" db="EMBL/GenBank/DDBJ databases">
        <title>Genomic Encyclopedia of Archaeal and Bacterial Type Strains, Phase II (KMG-II): from individual species to whole genera.</title>
        <authorList>
            <person name="Goeker M."/>
        </authorList>
    </citation>
    <scope>NUCLEOTIDE SEQUENCE [LARGE SCALE GENOMIC DNA]</scope>
    <source>
        <strain evidence="13 14">DSM 19034</strain>
    </source>
</reference>